<evidence type="ECO:0000259" key="1">
    <source>
        <dbReference type="Pfam" id="PF00535"/>
    </source>
</evidence>
<dbReference type="GO" id="GO:0006487">
    <property type="term" value="P:protein N-linked glycosylation"/>
    <property type="evidence" value="ECO:0007669"/>
    <property type="project" value="TreeGrafter"/>
</dbReference>
<accession>A0A0A1ZAM4</accession>
<dbReference type="OrthoDB" id="9806525at2"/>
<reference evidence="3" key="1">
    <citation type="journal article" date="2014" name="Sci. Data">
        <title>Genomes of diverse isolates of the marine cyanobacterium Prochlorococcus.</title>
        <authorList>
            <person name="Biller S."/>
            <person name="Berube P."/>
            <person name="Thompson J."/>
            <person name="Kelly L."/>
            <person name="Roggensack S."/>
            <person name="Awad L."/>
            <person name="Roache-Johnson K."/>
            <person name="Ding H."/>
            <person name="Giovannoni S.J."/>
            <person name="Moore L.R."/>
            <person name="Chisholm S.W."/>
        </authorList>
    </citation>
    <scope>NUCLEOTIDE SEQUENCE [LARGE SCALE GENOMIC DNA]</scope>
    <source>
        <strain evidence="3">GP2</strain>
    </source>
</reference>
<dbReference type="RefSeq" id="WP_032525031.1">
    <property type="nucleotide sequence ID" value="NZ_CP138934.1"/>
</dbReference>
<evidence type="ECO:0000313" key="3">
    <source>
        <dbReference type="Proteomes" id="UP000030598"/>
    </source>
</evidence>
<dbReference type="CDD" id="cd04179">
    <property type="entry name" value="DPM_DPG-synthase_like"/>
    <property type="match status" value="1"/>
</dbReference>
<feature type="domain" description="Glycosyltransferase 2-like" evidence="1">
    <location>
        <begin position="127"/>
        <end position="293"/>
    </location>
</feature>
<comment type="caution">
    <text evidence="2">The sequence shown here is derived from an EMBL/GenBank/DDBJ whole genome shotgun (WGS) entry which is preliminary data.</text>
</comment>
<sequence length="363" mass="42104">MKSVNTWNLTHNKLHQLFKNNSELISIKVRGNAWEPITRWLKFDSRIFRETTSQARITLSDIESLAEIYNYRSIRWKAKKLTPLKTRLFPQSLKNIFRKLPIIKQLAYELEIVFYKFSENFSDHLISIVIPARNEAGNKKLLINALNKFKRIPNKLEIIFVEGNSNDNTYLMLKELKENYADFFKITLLKQTSKGKKNAVVEGFNISSGETLAIIDSDFTVDINDSVAAIMESTKNENILINCARTTFPMEKDAMRWANYIGNRLFAIFLSILINKPISDSLCGTKVFSRKFFKLMKKNGSWDSKSDPFGDFTIIFEAAKNNIKILNYPVRYYARKSGAPNISRWIDGLKLLKVCWIYMISDL</sequence>
<name>A0A0A1ZAM4_PROMR</name>
<dbReference type="PANTHER" id="PTHR10859:SF91">
    <property type="entry name" value="DOLICHYL-PHOSPHATE BETA-GLUCOSYLTRANSFERASE"/>
    <property type="match status" value="1"/>
</dbReference>
<dbReference type="Proteomes" id="UP000030598">
    <property type="component" value="Unassembled WGS sequence"/>
</dbReference>
<dbReference type="STRING" id="59925.EU91_1664"/>
<gene>
    <name evidence="2" type="ORF">EU91_1664</name>
</gene>
<proteinExistence type="predicted"/>
<dbReference type="eggNOG" id="COG1215">
    <property type="taxonomic scope" value="Bacteria"/>
</dbReference>
<dbReference type="InterPro" id="IPR001173">
    <property type="entry name" value="Glyco_trans_2-like"/>
</dbReference>
<keyword evidence="2" id="KW-0808">Transferase</keyword>
<dbReference type="InterPro" id="IPR029044">
    <property type="entry name" value="Nucleotide-diphossugar_trans"/>
</dbReference>
<protein>
    <submittedName>
        <fullName evidence="2">Glycosyl transferase</fullName>
    </submittedName>
</protein>
<dbReference type="PANTHER" id="PTHR10859">
    <property type="entry name" value="GLYCOSYL TRANSFERASE"/>
    <property type="match status" value="1"/>
</dbReference>
<evidence type="ECO:0000313" key="2">
    <source>
        <dbReference type="EMBL" id="KGF85561.1"/>
    </source>
</evidence>
<dbReference type="Pfam" id="PF00535">
    <property type="entry name" value="Glycos_transf_2"/>
    <property type="match status" value="1"/>
</dbReference>
<dbReference type="AlphaFoldDB" id="A0A0A1ZAM4"/>
<dbReference type="Gene3D" id="3.90.550.10">
    <property type="entry name" value="Spore Coat Polysaccharide Biosynthesis Protein SpsA, Chain A"/>
    <property type="match status" value="1"/>
</dbReference>
<organism evidence="2 3">
    <name type="scientific">Prochlorococcus marinus str. GP2</name>
    <dbReference type="NCBI Taxonomy" id="59925"/>
    <lineage>
        <taxon>Bacteria</taxon>
        <taxon>Bacillati</taxon>
        <taxon>Cyanobacteriota</taxon>
        <taxon>Cyanophyceae</taxon>
        <taxon>Synechococcales</taxon>
        <taxon>Prochlorococcaceae</taxon>
        <taxon>Prochlorococcus</taxon>
    </lineage>
</organism>
<dbReference type="EMBL" id="JNAH01000008">
    <property type="protein sequence ID" value="KGF85561.1"/>
    <property type="molecule type" value="Genomic_DNA"/>
</dbReference>
<dbReference type="GO" id="GO:0016740">
    <property type="term" value="F:transferase activity"/>
    <property type="evidence" value="ECO:0007669"/>
    <property type="project" value="UniProtKB-KW"/>
</dbReference>
<dbReference type="SUPFAM" id="SSF53448">
    <property type="entry name" value="Nucleotide-diphospho-sugar transferases"/>
    <property type="match status" value="1"/>
</dbReference>